<accession>A0A5J6SMP1</accession>
<sequence>MFIDYKLGGSEDYIAIKNKNFQTVSGQCVVTEFESTGRTTIHQLHVEINGLVVLESLMILVMLGKGPIPVL</sequence>
<gene>
    <name evidence="1" type="ORF">PB01_09180</name>
</gene>
<name>A0A5J6SMP1_9BACI</name>
<evidence type="ECO:0000313" key="2">
    <source>
        <dbReference type="Proteomes" id="UP000325517"/>
    </source>
</evidence>
<evidence type="ECO:0000313" key="1">
    <source>
        <dbReference type="EMBL" id="QFF98992.1"/>
    </source>
</evidence>
<dbReference type="AlphaFoldDB" id="A0A5J6SMP1"/>
<keyword evidence="2" id="KW-1185">Reference proteome</keyword>
<proteinExistence type="predicted"/>
<organism evidence="1 2">
    <name type="scientific">Psychrobacillus glaciei</name>
    <dbReference type="NCBI Taxonomy" id="2283160"/>
    <lineage>
        <taxon>Bacteria</taxon>
        <taxon>Bacillati</taxon>
        <taxon>Bacillota</taxon>
        <taxon>Bacilli</taxon>
        <taxon>Bacillales</taxon>
        <taxon>Bacillaceae</taxon>
        <taxon>Psychrobacillus</taxon>
    </lineage>
</organism>
<protein>
    <submittedName>
        <fullName evidence="1">Uncharacterized protein</fullName>
    </submittedName>
</protein>
<dbReference type="EMBL" id="CP031223">
    <property type="protein sequence ID" value="QFF98992.1"/>
    <property type="molecule type" value="Genomic_DNA"/>
</dbReference>
<dbReference type="KEGG" id="psyo:PB01_09180"/>
<reference evidence="1 2" key="1">
    <citation type="submission" date="2018-07" db="EMBL/GenBank/DDBJ databases">
        <title>Complete genome sequence of Psychrobacillus sp. PB01, isolated from iceberg, and comparative genome analysis of Psychrobacillus strains.</title>
        <authorList>
            <person name="Lee P.C."/>
        </authorList>
    </citation>
    <scope>NUCLEOTIDE SEQUENCE [LARGE SCALE GENOMIC DNA]</scope>
    <source>
        <strain evidence="1 2">PB01</strain>
    </source>
</reference>
<dbReference type="Proteomes" id="UP000325517">
    <property type="component" value="Chromosome"/>
</dbReference>